<dbReference type="KEGG" id="tng:GSTEN00034215G001"/>
<name>Q4RHQ9_TETNG</name>
<feature type="region of interest" description="Disordered" evidence="9">
    <location>
        <begin position="913"/>
        <end position="966"/>
    </location>
</feature>
<feature type="domain" description="Anoctamin dimerisation" evidence="11">
    <location>
        <begin position="37"/>
        <end position="192"/>
    </location>
</feature>
<dbReference type="AlphaFoldDB" id="Q4RHQ9"/>
<reference evidence="12" key="2">
    <citation type="submission" date="2004-02" db="EMBL/GenBank/DDBJ databases">
        <authorList>
            <consortium name="Genoscope"/>
            <consortium name="Whitehead Institute Centre for Genome Research"/>
        </authorList>
    </citation>
    <scope>NUCLEOTIDE SEQUENCE</scope>
</reference>
<dbReference type="EMBL" id="CAAE01015045">
    <property type="protein sequence ID" value="CAG12073.1"/>
    <property type="molecule type" value="Genomic_DNA"/>
</dbReference>
<evidence type="ECO:0000313" key="12">
    <source>
        <dbReference type="EMBL" id="CAG12073.1"/>
    </source>
</evidence>
<evidence type="ECO:0000256" key="1">
    <source>
        <dbReference type="ARBA" id="ARBA00004651"/>
    </source>
</evidence>
<feature type="transmembrane region" description="Helical" evidence="8">
    <location>
        <begin position="717"/>
        <end position="740"/>
    </location>
</feature>
<dbReference type="Pfam" id="PF04547">
    <property type="entry name" value="Anoctamin"/>
    <property type="match status" value="1"/>
</dbReference>
<comment type="caution">
    <text evidence="12">The sequence shown here is derived from an EMBL/GenBank/DDBJ whole genome shotgun (WGS) entry which is preliminary data.</text>
</comment>
<dbReference type="InterPro" id="IPR032394">
    <property type="entry name" value="Anoct_dimer"/>
</dbReference>
<evidence type="ECO:0000256" key="2">
    <source>
        <dbReference type="ARBA" id="ARBA00009671"/>
    </source>
</evidence>
<keyword evidence="4 8" id="KW-0812">Transmembrane</keyword>
<feature type="region of interest" description="Disordered" evidence="9">
    <location>
        <begin position="203"/>
        <end position="282"/>
    </location>
</feature>
<dbReference type="PANTHER" id="PTHR12308">
    <property type="entry name" value="ANOCTAMIN"/>
    <property type="match status" value="1"/>
</dbReference>
<comment type="subcellular location">
    <subcellularLocation>
        <location evidence="1">Cell membrane</location>
        <topology evidence="1">Multi-pass membrane protein</topology>
    </subcellularLocation>
    <subcellularLocation>
        <location evidence="8">Membrane</location>
        <topology evidence="8">Multi-pass membrane protein</topology>
    </subcellularLocation>
</comment>
<feature type="compositionally biased region" description="Basic and acidic residues" evidence="9">
    <location>
        <begin position="214"/>
        <end position="227"/>
    </location>
</feature>
<evidence type="ECO:0000259" key="10">
    <source>
        <dbReference type="Pfam" id="PF04547"/>
    </source>
</evidence>
<keyword evidence="5 8" id="KW-1133">Transmembrane helix</keyword>
<comment type="caution">
    <text evidence="8">Lacks conserved residue(s) required for the propagation of feature annotation.</text>
</comment>
<feature type="compositionally biased region" description="Low complexity" evidence="9">
    <location>
        <begin position="228"/>
        <end position="253"/>
    </location>
</feature>
<gene>
    <name evidence="12" type="ORF">GSTENG00034215001</name>
</gene>
<feature type="transmembrane region" description="Helical" evidence="8">
    <location>
        <begin position="481"/>
        <end position="508"/>
    </location>
</feature>
<dbReference type="GO" id="GO:0061589">
    <property type="term" value="P:calcium activated phosphatidylserine scrambling"/>
    <property type="evidence" value="ECO:0007669"/>
    <property type="project" value="TreeGrafter"/>
</dbReference>
<dbReference type="InterPro" id="IPR007632">
    <property type="entry name" value="Anoctamin"/>
</dbReference>
<dbReference type="GO" id="GO:0046983">
    <property type="term" value="F:protein dimerization activity"/>
    <property type="evidence" value="ECO:0007669"/>
    <property type="project" value="InterPro"/>
</dbReference>
<sequence>MYDVMEEEVYEFQAAEPPDEPRFCPQAEFNDKPDSLFFNDGVRKIDFVMVYEDEDKKDFEKRHMHQRRKRRREFFEASLMNMGMELEATQSVINDKLMFVKVHMPWDMLCTYAEVLHIKLPIQPNDLSSRPSPWQFFHFITRHFYPNEDLIKKETEYFTAPFEKNRQEFFHITDKDSFFTPSTRSRMVRACLLGHCRLSAHLSSSSGLLPPEPRSLRDTRQHQEVRHQQAAGQRRLQGRLPRPRLPVQRQVPGPRLPQREVPALPGVGSPQKLLQDAAAGPDQEVLRREDRHLLRLVGLLHHHAHAGGRGGPGLFHLWIQDSGDQHVEVEAQGSLLASAAVTLGFHFSVSWHCSKEVCDPEIGGKIVMCPQCDRECKYWRLNSTCEASKKLCIFDNYGTLVFAVFMAIWVTLFLEFWKRYQAELEYQWDTVEFLEQEQPARPEYEAKCIYERKNPVTGVKEKVPFTGCGRCVRVSLGIGTVIFWILLILASIVAITVYRLAAFFAFSARLRAQDLKELEPLKEYVTPQMATSVTASLISFVVIMVLNVLYERVAIWITNFELPRTKTDYENSLTLKMFLFQFVNYYSSCFYIAFFKGKAVGFPGDPVYILGKYRNEEVRLLLLLPLVSCRFGLDGFVPGLQCDPGGCLIELTTQLSIIMGGKAIWNNIQEVLLPWVKNLIFRYCTSATSEKVIPRWEQDYRLQPFSKLGLFYEYLEMVIQFGFVTLFVASFPLAPVLALVNNLFEVRVDAWKITTQFRRVVPEKAQDIGAWQPILQGVAILAVATNAMIIAFTSDMIPRLVYYWSFSVFPYGQHATHTMEGYINSSLSVFDTSNFSNDSRPMGNFTGISSCRYRDFRFPPGHPRQYQFNMHYWHVIAAKMAFIIVVEVGPGPPAGAGAGAGVEGEANPCVSSAARRLPDQVRPVLRDSRRAVRRAGADQAGEVPDPGHPARDQPQAGHQALEAGRR</sequence>
<comment type="similarity">
    <text evidence="2 8">Belongs to the anoctamin family.</text>
</comment>
<feature type="compositionally biased region" description="Basic and acidic residues" evidence="9">
    <location>
        <begin position="916"/>
        <end position="930"/>
    </location>
</feature>
<dbReference type="Pfam" id="PF16178">
    <property type="entry name" value="Anoct_dimer"/>
    <property type="match status" value="1"/>
</dbReference>
<evidence type="ECO:0000256" key="8">
    <source>
        <dbReference type="RuleBase" id="RU280814"/>
    </source>
</evidence>
<dbReference type="InterPro" id="IPR049452">
    <property type="entry name" value="Anoctamin_TM"/>
</dbReference>
<evidence type="ECO:0000256" key="5">
    <source>
        <dbReference type="ARBA" id="ARBA00022989"/>
    </source>
</evidence>
<keyword evidence="6 8" id="KW-0472">Membrane</keyword>
<dbReference type="PANTHER" id="PTHR12308:SF21">
    <property type="entry name" value="ANOCTAMIN-6"/>
    <property type="match status" value="1"/>
</dbReference>
<dbReference type="GO" id="GO:0005254">
    <property type="term" value="F:chloride channel activity"/>
    <property type="evidence" value="ECO:0007669"/>
    <property type="project" value="TreeGrafter"/>
</dbReference>
<protein>
    <recommendedName>
        <fullName evidence="8">Anoctamin</fullName>
    </recommendedName>
</protein>
<evidence type="ECO:0000256" key="4">
    <source>
        <dbReference type="ARBA" id="ARBA00022692"/>
    </source>
</evidence>
<feature type="domain" description="Anoctamin transmembrane" evidence="10">
    <location>
        <begin position="368"/>
        <end position="887"/>
    </location>
</feature>
<feature type="transmembrane region" description="Helical" evidence="8">
    <location>
        <begin position="528"/>
        <end position="550"/>
    </location>
</feature>
<evidence type="ECO:0000256" key="3">
    <source>
        <dbReference type="ARBA" id="ARBA00022475"/>
    </source>
</evidence>
<dbReference type="OrthoDB" id="296386at2759"/>
<feature type="transmembrane region" description="Helical" evidence="8">
    <location>
        <begin position="774"/>
        <end position="793"/>
    </location>
</feature>
<evidence type="ECO:0000259" key="11">
    <source>
        <dbReference type="Pfam" id="PF16178"/>
    </source>
</evidence>
<evidence type="ECO:0000256" key="7">
    <source>
        <dbReference type="ARBA" id="ARBA00023180"/>
    </source>
</evidence>
<organism evidence="12">
    <name type="scientific">Tetraodon nigroviridis</name>
    <name type="common">Spotted green pufferfish</name>
    <name type="synonym">Chelonodon nigroviridis</name>
    <dbReference type="NCBI Taxonomy" id="99883"/>
    <lineage>
        <taxon>Eukaryota</taxon>
        <taxon>Metazoa</taxon>
        <taxon>Chordata</taxon>
        <taxon>Craniata</taxon>
        <taxon>Vertebrata</taxon>
        <taxon>Euteleostomi</taxon>
        <taxon>Actinopterygii</taxon>
        <taxon>Neopterygii</taxon>
        <taxon>Teleostei</taxon>
        <taxon>Neoteleostei</taxon>
        <taxon>Acanthomorphata</taxon>
        <taxon>Eupercaria</taxon>
        <taxon>Tetraodontiformes</taxon>
        <taxon>Tetradontoidea</taxon>
        <taxon>Tetraodontidae</taxon>
        <taxon>Tetraodon</taxon>
    </lineage>
</organism>
<evidence type="ECO:0000256" key="9">
    <source>
        <dbReference type="SAM" id="MobiDB-lite"/>
    </source>
</evidence>
<keyword evidence="7" id="KW-0325">Glycoprotein</keyword>
<evidence type="ECO:0000256" key="6">
    <source>
        <dbReference type="ARBA" id="ARBA00023136"/>
    </source>
</evidence>
<proteinExistence type="inferred from homology"/>
<dbReference type="GO" id="GO:0061590">
    <property type="term" value="P:calcium activated phosphatidylcholine scrambling"/>
    <property type="evidence" value="ECO:0007669"/>
    <property type="project" value="TreeGrafter"/>
</dbReference>
<feature type="transmembrane region" description="Helical" evidence="8">
    <location>
        <begin position="397"/>
        <end position="417"/>
    </location>
</feature>
<keyword evidence="3" id="KW-1003">Cell membrane</keyword>
<dbReference type="GO" id="GO:0005886">
    <property type="term" value="C:plasma membrane"/>
    <property type="evidence" value="ECO:0007669"/>
    <property type="project" value="UniProtKB-SubCell"/>
</dbReference>
<accession>Q4RHQ9</accession>
<reference evidence="12" key="1">
    <citation type="journal article" date="2004" name="Nature">
        <title>Genome duplication in the teleost fish Tetraodon nigroviridis reveals the early vertebrate proto-karyotype.</title>
        <authorList>
            <person name="Jaillon O."/>
            <person name="Aury J.-M."/>
            <person name="Brunet F."/>
            <person name="Petit J.-L."/>
            <person name="Stange-Thomann N."/>
            <person name="Mauceli E."/>
            <person name="Bouneau L."/>
            <person name="Fischer C."/>
            <person name="Ozouf-Costaz C."/>
            <person name="Bernot A."/>
            <person name="Nicaud S."/>
            <person name="Jaffe D."/>
            <person name="Fisher S."/>
            <person name="Lutfalla G."/>
            <person name="Dossat C."/>
            <person name="Segurens B."/>
            <person name="Dasilva C."/>
            <person name="Salanoubat M."/>
            <person name="Levy M."/>
            <person name="Boudet N."/>
            <person name="Castellano S."/>
            <person name="Anthouard V."/>
            <person name="Jubin C."/>
            <person name="Castelli V."/>
            <person name="Katinka M."/>
            <person name="Vacherie B."/>
            <person name="Biemont C."/>
            <person name="Skalli Z."/>
            <person name="Cattolico L."/>
            <person name="Poulain J."/>
            <person name="De Berardinis V."/>
            <person name="Cruaud C."/>
            <person name="Duprat S."/>
            <person name="Brottier P."/>
            <person name="Coutanceau J.-P."/>
            <person name="Gouzy J."/>
            <person name="Parra G."/>
            <person name="Lardier G."/>
            <person name="Chapple C."/>
            <person name="McKernan K.J."/>
            <person name="McEwan P."/>
            <person name="Bosak S."/>
            <person name="Kellis M."/>
            <person name="Volff J.-N."/>
            <person name="Guigo R."/>
            <person name="Zody M.C."/>
            <person name="Mesirov J."/>
            <person name="Lindblad-Toh K."/>
            <person name="Birren B."/>
            <person name="Nusbaum C."/>
            <person name="Kahn D."/>
            <person name="Robinson-Rechavi M."/>
            <person name="Laudet V."/>
            <person name="Schachter V."/>
            <person name="Quetier F."/>
            <person name="Saurin W."/>
            <person name="Scarpelli C."/>
            <person name="Wincker P."/>
            <person name="Lander E.S."/>
            <person name="Weissenbach J."/>
            <person name="Roest Crollius H."/>
        </authorList>
    </citation>
    <scope>NUCLEOTIDE SEQUENCE [LARGE SCALE GENOMIC DNA]</scope>
</reference>